<reference evidence="10 11" key="1">
    <citation type="submission" date="2021-06" db="EMBL/GenBank/DDBJ databases">
        <title>Caerostris extrusa draft genome.</title>
        <authorList>
            <person name="Kono N."/>
            <person name="Arakawa K."/>
        </authorList>
    </citation>
    <scope>NUCLEOTIDE SEQUENCE [LARGE SCALE GENOMIC DNA]</scope>
</reference>
<evidence type="ECO:0000256" key="2">
    <source>
        <dbReference type="ARBA" id="ARBA00009747"/>
    </source>
</evidence>
<evidence type="ECO:0000256" key="9">
    <source>
        <dbReference type="ARBA" id="ARBA00031547"/>
    </source>
</evidence>
<evidence type="ECO:0000256" key="3">
    <source>
        <dbReference type="ARBA" id="ARBA00022679"/>
    </source>
</evidence>
<keyword evidence="3" id="KW-0808">Transferase</keyword>
<dbReference type="GO" id="GO:0005524">
    <property type="term" value="F:ATP binding"/>
    <property type="evidence" value="ECO:0007669"/>
    <property type="project" value="UniProtKB-KW"/>
</dbReference>
<proteinExistence type="inferred from homology"/>
<dbReference type="InterPro" id="IPR003846">
    <property type="entry name" value="SelO"/>
</dbReference>
<name>A0AAV4UW76_CAEEX</name>
<dbReference type="GO" id="GO:0046872">
    <property type="term" value="F:metal ion binding"/>
    <property type="evidence" value="ECO:0007669"/>
    <property type="project" value="UniProtKB-KW"/>
</dbReference>
<evidence type="ECO:0000313" key="10">
    <source>
        <dbReference type="EMBL" id="GIY61620.1"/>
    </source>
</evidence>
<gene>
    <name evidence="10" type="primary">selenoo1</name>
    <name evidence="10" type="ORF">CEXT_280401</name>
</gene>
<sequence>SKRLPVDPIERNYVRTVNGACFSRVIPTPVTNPKLVAYSLSALSLLDLSEDELQIQELVEYFSGNKILPGSEPAAHCYCGHQFGYFSGQLGDGAAIYLGEVINSKNERWEIQLKGAGLTPYSRTADGRKVLRSSIREFLCSEAMHFLGIPTTRAGTCITSDSKVIRDIFYDNRPKEEFCSIVLRIAPSFIRFGSFEIFKTLDQITGRVGPSVGRHEILYSLLDYVIETFYPEIHKNSNSQLHKYTDFYKEVVLRTARLVALWQCVGFCHGVLNTDNMSILGLTIDYGPFGFLDMYDPNHICNGSEKKLGLMTTQPEDENFIEELFDTMEKSGADFTNTFLCFSLVDVSDVEKFLISLNVTKEKIIENCYSLEVLLNTCDPNLSPVQLQTFLAIASANPEIIEQLGRAGIAIKRVLSQLEKAESLKSMTEESKSENDRLIWTEWLNKYKARIEKDMHSYDGDAASYYKNRIDIMKANNPRFILRNYIAQEAIEKAENGDYAAVQNDRYCFKILYKLKNNKAEEETFNMTVTFVNLEMEECSLDDENGLFTAMRCYPAKFAIRLPCQLRVFIVSVEFSLPFTIIVKLQQFPLLIVCSSLLMFF</sequence>
<evidence type="ECO:0000256" key="4">
    <source>
        <dbReference type="ARBA" id="ARBA00022695"/>
    </source>
</evidence>
<accession>A0AAV4UW76</accession>
<evidence type="ECO:0000256" key="6">
    <source>
        <dbReference type="ARBA" id="ARBA00022741"/>
    </source>
</evidence>
<keyword evidence="11" id="KW-1185">Reference proteome</keyword>
<keyword evidence="5" id="KW-0479">Metal-binding</keyword>
<dbReference type="Proteomes" id="UP001054945">
    <property type="component" value="Unassembled WGS sequence"/>
</dbReference>
<evidence type="ECO:0000256" key="8">
    <source>
        <dbReference type="ARBA" id="ARBA00022842"/>
    </source>
</evidence>
<evidence type="ECO:0000256" key="1">
    <source>
        <dbReference type="ARBA" id="ARBA00001946"/>
    </source>
</evidence>
<dbReference type="GO" id="GO:0016779">
    <property type="term" value="F:nucleotidyltransferase activity"/>
    <property type="evidence" value="ECO:0007669"/>
    <property type="project" value="UniProtKB-KW"/>
</dbReference>
<dbReference type="AlphaFoldDB" id="A0AAV4UW76"/>
<organism evidence="10 11">
    <name type="scientific">Caerostris extrusa</name>
    <name type="common">Bark spider</name>
    <name type="synonym">Caerostris bankana</name>
    <dbReference type="NCBI Taxonomy" id="172846"/>
    <lineage>
        <taxon>Eukaryota</taxon>
        <taxon>Metazoa</taxon>
        <taxon>Ecdysozoa</taxon>
        <taxon>Arthropoda</taxon>
        <taxon>Chelicerata</taxon>
        <taxon>Arachnida</taxon>
        <taxon>Araneae</taxon>
        <taxon>Araneomorphae</taxon>
        <taxon>Entelegynae</taxon>
        <taxon>Araneoidea</taxon>
        <taxon>Araneidae</taxon>
        <taxon>Caerostris</taxon>
    </lineage>
</organism>
<keyword evidence="4 10" id="KW-0548">Nucleotidyltransferase</keyword>
<comment type="caution">
    <text evidence="10">The sequence shown here is derived from an EMBL/GenBank/DDBJ whole genome shotgun (WGS) entry which is preliminary data.</text>
</comment>
<keyword evidence="6" id="KW-0547">Nucleotide-binding</keyword>
<dbReference type="Pfam" id="PF02696">
    <property type="entry name" value="SelO"/>
    <property type="match status" value="1"/>
</dbReference>
<keyword evidence="7" id="KW-0067">ATP-binding</keyword>
<protein>
    <recommendedName>
        <fullName evidence="9">Selenoprotein O</fullName>
    </recommendedName>
</protein>
<evidence type="ECO:0000313" key="11">
    <source>
        <dbReference type="Proteomes" id="UP001054945"/>
    </source>
</evidence>
<evidence type="ECO:0000256" key="7">
    <source>
        <dbReference type="ARBA" id="ARBA00022840"/>
    </source>
</evidence>
<keyword evidence="8" id="KW-0460">Magnesium</keyword>
<dbReference type="PANTHER" id="PTHR12153:SF15">
    <property type="entry name" value="PROTEIN ADENYLYLTRANSFERASE SELO, MITOCHONDRIAL"/>
    <property type="match status" value="1"/>
</dbReference>
<feature type="non-terminal residue" evidence="10">
    <location>
        <position position="1"/>
    </location>
</feature>
<comment type="similarity">
    <text evidence="2">Belongs to the SELO family.</text>
</comment>
<dbReference type="PANTHER" id="PTHR12153">
    <property type="entry name" value="SELENOPROTEIN O"/>
    <property type="match status" value="1"/>
</dbReference>
<comment type="cofactor">
    <cofactor evidence="1">
        <name>Mg(2+)</name>
        <dbReference type="ChEBI" id="CHEBI:18420"/>
    </cofactor>
</comment>
<dbReference type="EMBL" id="BPLR01013494">
    <property type="protein sequence ID" value="GIY61620.1"/>
    <property type="molecule type" value="Genomic_DNA"/>
</dbReference>
<evidence type="ECO:0000256" key="5">
    <source>
        <dbReference type="ARBA" id="ARBA00022723"/>
    </source>
</evidence>